<evidence type="ECO:0000313" key="4">
    <source>
        <dbReference type="Proteomes" id="UP000054558"/>
    </source>
</evidence>
<protein>
    <submittedName>
        <fullName evidence="3">Uncharacterized protein</fullName>
    </submittedName>
</protein>
<sequence length="389" mass="43318">MAYSNVALMVAIAVAFFPALGSGQADAQSLPGLRSFRSGLGTGYHQNEAAFAAEREGGAARTRDSLHSARYSITGVFQRKAILLDELLDYSSWTICPDSEFLSADIMHTSRIESTLLLTNGTYKSQIAELRRDVIHGRHCLRSTLNAYSQSEKKYANLMEKYESLRSEKEKVEKQLRENQSRRVERVLLWTVIICGVAYFLARTKLGAVLTFLSKATGHSQPQHRPLTSEQASRHLDLLWGENNDKYPGSGALFVESQSDPSQFYLLVPVNLSAGRPFALFGTGGDYESDLEKAKAYVAGRSRGRLSIILYKHGGSLFEAQELKRVEWVHGSIFSVVGRTTGVKLLLLVAHERLSGYCPAVWDSAGDSEWVTDLLTREAWGMTFLRDHQ</sequence>
<dbReference type="EMBL" id="DF237149">
    <property type="protein sequence ID" value="GAQ84680.1"/>
    <property type="molecule type" value="Genomic_DNA"/>
</dbReference>
<keyword evidence="1" id="KW-0175">Coiled coil</keyword>
<name>A0A1Y1I193_KLENI</name>
<dbReference type="AlphaFoldDB" id="A0A1Y1I193"/>
<keyword evidence="4" id="KW-1185">Reference proteome</keyword>
<evidence type="ECO:0000256" key="1">
    <source>
        <dbReference type="SAM" id="Coils"/>
    </source>
</evidence>
<proteinExistence type="predicted"/>
<feature type="chain" id="PRO_5012485719" evidence="2">
    <location>
        <begin position="28"/>
        <end position="389"/>
    </location>
</feature>
<evidence type="ECO:0000313" key="3">
    <source>
        <dbReference type="EMBL" id="GAQ84680.1"/>
    </source>
</evidence>
<feature type="coiled-coil region" evidence="1">
    <location>
        <begin position="148"/>
        <end position="182"/>
    </location>
</feature>
<feature type="signal peptide" evidence="2">
    <location>
        <begin position="1"/>
        <end position="27"/>
    </location>
</feature>
<organism evidence="3 4">
    <name type="scientific">Klebsormidium nitens</name>
    <name type="common">Green alga</name>
    <name type="synonym">Ulothrix nitens</name>
    <dbReference type="NCBI Taxonomy" id="105231"/>
    <lineage>
        <taxon>Eukaryota</taxon>
        <taxon>Viridiplantae</taxon>
        <taxon>Streptophyta</taxon>
        <taxon>Klebsormidiophyceae</taxon>
        <taxon>Klebsormidiales</taxon>
        <taxon>Klebsormidiaceae</taxon>
        <taxon>Klebsormidium</taxon>
    </lineage>
</organism>
<reference evidence="3 4" key="1">
    <citation type="journal article" date="2014" name="Nat. Commun.">
        <title>Klebsormidium flaccidum genome reveals primary factors for plant terrestrial adaptation.</title>
        <authorList>
            <person name="Hori K."/>
            <person name="Maruyama F."/>
            <person name="Fujisawa T."/>
            <person name="Togashi T."/>
            <person name="Yamamoto N."/>
            <person name="Seo M."/>
            <person name="Sato S."/>
            <person name="Yamada T."/>
            <person name="Mori H."/>
            <person name="Tajima N."/>
            <person name="Moriyama T."/>
            <person name="Ikeuchi M."/>
            <person name="Watanabe M."/>
            <person name="Wada H."/>
            <person name="Kobayashi K."/>
            <person name="Saito M."/>
            <person name="Masuda T."/>
            <person name="Sasaki-Sekimoto Y."/>
            <person name="Mashiguchi K."/>
            <person name="Awai K."/>
            <person name="Shimojima M."/>
            <person name="Masuda S."/>
            <person name="Iwai M."/>
            <person name="Nobusawa T."/>
            <person name="Narise T."/>
            <person name="Kondo S."/>
            <person name="Saito H."/>
            <person name="Sato R."/>
            <person name="Murakawa M."/>
            <person name="Ihara Y."/>
            <person name="Oshima-Yamada Y."/>
            <person name="Ohtaka K."/>
            <person name="Satoh M."/>
            <person name="Sonobe K."/>
            <person name="Ishii M."/>
            <person name="Ohtani R."/>
            <person name="Kanamori-Sato M."/>
            <person name="Honoki R."/>
            <person name="Miyazaki D."/>
            <person name="Mochizuki H."/>
            <person name="Umetsu J."/>
            <person name="Higashi K."/>
            <person name="Shibata D."/>
            <person name="Kamiya Y."/>
            <person name="Sato N."/>
            <person name="Nakamura Y."/>
            <person name="Tabata S."/>
            <person name="Ida S."/>
            <person name="Kurokawa K."/>
            <person name="Ohta H."/>
        </authorList>
    </citation>
    <scope>NUCLEOTIDE SEQUENCE [LARGE SCALE GENOMIC DNA]</scope>
    <source>
        <strain evidence="3 4">NIES-2285</strain>
    </source>
</reference>
<keyword evidence="2" id="KW-0732">Signal</keyword>
<evidence type="ECO:0000256" key="2">
    <source>
        <dbReference type="SAM" id="SignalP"/>
    </source>
</evidence>
<dbReference type="Proteomes" id="UP000054558">
    <property type="component" value="Unassembled WGS sequence"/>
</dbReference>
<gene>
    <name evidence="3" type="ORF">KFL_002000160</name>
</gene>
<accession>A0A1Y1I193</accession>